<evidence type="ECO:0000256" key="1">
    <source>
        <dbReference type="ARBA" id="ARBA00022475"/>
    </source>
</evidence>
<dbReference type="STRING" id="37658.SAMN05661086_02808"/>
<evidence type="ECO:0000256" key="4">
    <source>
        <dbReference type="ARBA" id="ARBA00022989"/>
    </source>
</evidence>
<dbReference type="EMBL" id="FOYZ01000011">
    <property type="protein sequence ID" value="SFR95731.1"/>
    <property type="molecule type" value="Genomic_DNA"/>
</dbReference>
<evidence type="ECO:0000256" key="3">
    <source>
        <dbReference type="ARBA" id="ARBA00022692"/>
    </source>
</evidence>
<dbReference type="InterPro" id="IPR005548">
    <property type="entry name" value="Cell_div_FtsQ/DivIB_C"/>
</dbReference>
<dbReference type="AlphaFoldDB" id="A0A1I6KWZ1"/>
<name>A0A1I6KWZ1_9FIRM</name>
<keyword evidence="4 6" id="KW-1133">Transmembrane helix</keyword>
<dbReference type="PANTHER" id="PTHR37820:SF1">
    <property type="entry name" value="CELL DIVISION PROTEIN FTSQ"/>
    <property type="match status" value="1"/>
</dbReference>
<dbReference type="InterPro" id="IPR050487">
    <property type="entry name" value="FtsQ_DivIB"/>
</dbReference>
<keyword evidence="9" id="KW-1185">Reference proteome</keyword>
<dbReference type="GO" id="GO:0051301">
    <property type="term" value="P:cell division"/>
    <property type="evidence" value="ECO:0007669"/>
    <property type="project" value="UniProtKB-KW"/>
</dbReference>
<dbReference type="Proteomes" id="UP000199659">
    <property type="component" value="Unassembled WGS sequence"/>
</dbReference>
<keyword evidence="6" id="KW-0472">Membrane</keyword>
<dbReference type="Pfam" id="PF03799">
    <property type="entry name" value="FtsQ_DivIB_C"/>
    <property type="match status" value="1"/>
</dbReference>
<feature type="transmembrane region" description="Helical" evidence="6">
    <location>
        <begin position="21"/>
        <end position="41"/>
    </location>
</feature>
<evidence type="ECO:0000313" key="8">
    <source>
        <dbReference type="EMBL" id="SFR95731.1"/>
    </source>
</evidence>
<dbReference type="GO" id="GO:0005886">
    <property type="term" value="C:plasma membrane"/>
    <property type="evidence" value="ECO:0007669"/>
    <property type="project" value="TreeGrafter"/>
</dbReference>
<organism evidence="8 9">
    <name type="scientific">Anaeromicropila populeti</name>
    <dbReference type="NCBI Taxonomy" id="37658"/>
    <lineage>
        <taxon>Bacteria</taxon>
        <taxon>Bacillati</taxon>
        <taxon>Bacillota</taxon>
        <taxon>Clostridia</taxon>
        <taxon>Lachnospirales</taxon>
        <taxon>Lachnospiraceae</taxon>
        <taxon>Anaeromicropila</taxon>
    </lineage>
</organism>
<dbReference type="PANTHER" id="PTHR37820">
    <property type="entry name" value="CELL DIVISION PROTEIN DIVIB"/>
    <property type="match status" value="1"/>
</dbReference>
<keyword evidence="3 6" id="KW-0812">Transmembrane</keyword>
<dbReference type="OrthoDB" id="1748794at2"/>
<protein>
    <submittedName>
        <fullName evidence="8">Cell division protein FtsQ</fullName>
    </submittedName>
</protein>
<sequence>MKNSIQNEEEKAQKNRTLKKICMIVLIVFALYVAYTGFFRLEVITTKGCSFYTEDEVLEYFKQTAADSNTLLFYIKYKYLKKPTIPFVDEYDIEIKGRNKILINIYEKSMISCIKYMEEYFYLDKDGTVIESSSEKVADLPLITGVKFNAINLQEKLSVEKEEIFSVILEISKLINQYELDVDKVNFNYNMEVTLYSHDIRVILGKRDHYDTQLAELSKLLPKAQEKKLKGELDMENFEEGQDKIIFHED</sequence>
<proteinExistence type="predicted"/>
<feature type="domain" description="Cell division protein FtsQ/DivIB C-terminal" evidence="7">
    <location>
        <begin position="118"/>
        <end position="226"/>
    </location>
</feature>
<evidence type="ECO:0000313" key="9">
    <source>
        <dbReference type="Proteomes" id="UP000199659"/>
    </source>
</evidence>
<evidence type="ECO:0000256" key="5">
    <source>
        <dbReference type="ARBA" id="ARBA00023306"/>
    </source>
</evidence>
<accession>A0A1I6KWZ1</accession>
<dbReference type="RefSeq" id="WP_092561875.1">
    <property type="nucleotide sequence ID" value="NZ_FOYZ01000011.1"/>
</dbReference>
<gene>
    <name evidence="8" type="ORF">SAMN05661086_02808</name>
</gene>
<keyword evidence="2 8" id="KW-0132">Cell division</keyword>
<evidence type="ECO:0000259" key="7">
    <source>
        <dbReference type="Pfam" id="PF03799"/>
    </source>
</evidence>
<evidence type="ECO:0000256" key="2">
    <source>
        <dbReference type="ARBA" id="ARBA00022618"/>
    </source>
</evidence>
<evidence type="ECO:0000256" key="6">
    <source>
        <dbReference type="SAM" id="Phobius"/>
    </source>
</evidence>
<keyword evidence="5" id="KW-0131">Cell cycle</keyword>
<reference evidence="8 9" key="1">
    <citation type="submission" date="2016-10" db="EMBL/GenBank/DDBJ databases">
        <authorList>
            <person name="de Groot N.N."/>
        </authorList>
    </citation>
    <scope>NUCLEOTIDE SEQUENCE [LARGE SCALE GENOMIC DNA]</scope>
    <source>
        <strain evidence="8 9">743A</strain>
    </source>
</reference>
<keyword evidence="1" id="KW-1003">Cell membrane</keyword>